<protein>
    <submittedName>
        <fullName evidence="1">Uncharacterized protein</fullName>
    </submittedName>
</protein>
<dbReference type="Gramene" id="KMS94652">
    <property type="protein sequence ID" value="KMS94652"/>
    <property type="gene ID" value="BVRB_016610"/>
</dbReference>
<name>A0A0J8B492_BETVV</name>
<gene>
    <name evidence="1" type="ORF">BVRB_016610</name>
</gene>
<dbReference type="AlphaFoldDB" id="A0A0J8B492"/>
<dbReference type="Proteomes" id="UP000035740">
    <property type="component" value="Unassembled WGS sequence"/>
</dbReference>
<feature type="non-terminal residue" evidence="1">
    <location>
        <position position="195"/>
    </location>
</feature>
<reference evidence="1 2" key="1">
    <citation type="journal article" date="2014" name="Nature">
        <title>The genome of the recently domesticated crop plant sugar beet (Beta vulgaris).</title>
        <authorList>
            <person name="Dohm J.C."/>
            <person name="Minoche A.E."/>
            <person name="Holtgrawe D."/>
            <person name="Capella-Gutierrez S."/>
            <person name="Zakrzewski F."/>
            <person name="Tafer H."/>
            <person name="Rupp O."/>
            <person name="Sorensen T.R."/>
            <person name="Stracke R."/>
            <person name="Reinhardt R."/>
            <person name="Goesmann A."/>
            <person name="Kraft T."/>
            <person name="Schulz B."/>
            <person name="Stadler P.F."/>
            <person name="Schmidt T."/>
            <person name="Gabaldon T."/>
            <person name="Lehrach H."/>
            <person name="Weisshaar B."/>
            <person name="Himmelbauer H."/>
        </authorList>
    </citation>
    <scope>NUCLEOTIDE SEQUENCE [LARGE SCALE GENOMIC DNA]</scope>
    <source>
        <tissue evidence="1">Taproot</tissue>
    </source>
</reference>
<proteinExistence type="predicted"/>
<accession>A0A0J8B492</accession>
<organism evidence="1 2">
    <name type="scientific">Beta vulgaris subsp. vulgaris</name>
    <name type="common">Beet</name>
    <dbReference type="NCBI Taxonomy" id="3555"/>
    <lineage>
        <taxon>Eukaryota</taxon>
        <taxon>Viridiplantae</taxon>
        <taxon>Streptophyta</taxon>
        <taxon>Embryophyta</taxon>
        <taxon>Tracheophyta</taxon>
        <taxon>Spermatophyta</taxon>
        <taxon>Magnoliopsida</taxon>
        <taxon>eudicotyledons</taxon>
        <taxon>Gunneridae</taxon>
        <taxon>Pentapetalae</taxon>
        <taxon>Caryophyllales</taxon>
        <taxon>Chenopodiaceae</taxon>
        <taxon>Betoideae</taxon>
        <taxon>Beta</taxon>
    </lineage>
</organism>
<sequence length="195" mass="22679">MRSEKTPAVRDQPRAIFNEDYDLLETAISKNIIVFQRSNRILSNIARRWDHDEGQAFYVKMSNVFITGNSLKAYNCRAVYFEGGCALSPDPYPIEEFRITNGKQVTYIDQAIVISQHFGFAYYHWLIEALPRLSMLYDTIQVDKEMKIIMFESEVPEVGPTILLLLDIDPKRVIWYHAEQVYYVRDVTIPSPAQC</sequence>
<keyword evidence="2" id="KW-1185">Reference proteome</keyword>
<evidence type="ECO:0000313" key="2">
    <source>
        <dbReference type="Proteomes" id="UP000035740"/>
    </source>
</evidence>
<dbReference type="EMBL" id="KQ091487">
    <property type="protein sequence ID" value="KMS94652.1"/>
    <property type="molecule type" value="Genomic_DNA"/>
</dbReference>
<evidence type="ECO:0000313" key="1">
    <source>
        <dbReference type="EMBL" id="KMS94652.1"/>
    </source>
</evidence>